<dbReference type="InterPro" id="IPR036291">
    <property type="entry name" value="NAD(P)-bd_dom_sf"/>
</dbReference>
<dbReference type="PRINTS" id="PR00081">
    <property type="entry name" value="GDHRDH"/>
</dbReference>
<keyword evidence="1" id="KW-0560">Oxidoreductase</keyword>
<evidence type="ECO:0000256" key="1">
    <source>
        <dbReference type="ARBA" id="ARBA00023002"/>
    </source>
</evidence>
<dbReference type="EMBL" id="JAUTXT010000004">
    <property type="protein sequence ID" value="KAK3678342.1"/>
    <property type="molecule type" value="Genomic_DNA"/>
</dbReference>
<protein>
    <recommendedName>
        <fullName evidence="4">NAD(P)-binding protein</fullName>
    </recommendedName>
</protein>
<dbReference type="Pfam" id="PF00106">
    <property type="entry name" value="adh_short"/>
    <property type="match status" value="1"/>
</dbReference>
<dbReference type="Gene3D" id="3.40.50.720">
    <property type="entry name" value="NAD(P)-binding Rossmann-like Domain"/>
    <property type="match status" value="1"/>
</dbReference>
<reference evidence="2" key="1">
    <citation type="submission" date="2023-07" db="EMBL/GenBank/DDBJ databases">
        <title>Black Yeasts Isolated from many extreme environments.</title>
        <authorList>
            <person name="Coleine C."/>
            <person name="Stajich J.E."/>
            <person name="Selbmann L."/>
        </authorList>
    </citation>
    <scope>NUCLEOTIDE SEQUENCE</scope>
    <source>
        <strain evidence="2">CCFEE 5485</strain>
    </source>
</reference>
<evidence type="ECO:0000313" key="2">
    <source>
        <dbReference type="EMBL" id="KAK3678342.1"/>
    </source>
</evidence>
<gene>
    <name evidence="2" type="ORF">LTR78_001639</name>
</gene>
<accession>A0AAE0WUF1</accession>
<evidence type="ECO:0008006" key="4">
    <source>
        <dbReference type="Google" id="ProtNLM"/>
    </source>
</evidence>
<sequence>MLGLGSNKFDPSKDIPDLSGKVYVVTGGSSGIGYGIVAHLLEHNPKKIYLLGKEEEHIQEAEEGLKSYGNISKIHSIQIEFEDLAQTDQVAKQLASEIDQLDALVLNAGLGVGVYNETKDGLDSHFQVNVVAQHHLMMMLLPALLKTPHSRVVYQSSEFHRINTGSVEFADKAEINQDVGAANLYNRTKLAQVCLAKSLVAHKAKSELGLSAGQPPFFIATHPGGVNTDQPEQAKEAYGTLGKIGVAAVRPFMKDPVSEGCRPALFATTHEDVVGENLDGAYIVPDCKVTDVANNAKETGLQEQCLRLTETLLVERFGKLPYPTMYA</sequence>
<dbReference type="PANTHER" id="PTHR43157:SF31">
    <property type="entry name" value="PHOSPHATIDYLINOSITOL-GLYCAN BIOSYNTHESIS CLASS F PROTEIN"/>
    <property type="match status" value="1"/>
</dbReference>
<dbReference type="SUPFAM" id="SSF51735">
    <property type="entry name" value="NAD(P)-binding Rossmann-fold domains"/>
    <property type="match status" value="1"/>
</dbReference>
<dbReference type="AlphaFoldDB" id="A0AAE0WUF1"/>
<comment type="caution">
    <text evidence="2">The sequence shown here is derived from an EMBL/GenBank/DDBJ whole genome shotgun (WGS) entry which is preliminary data.</text>
</comment>
<dbReference type="Proteomes" id="UP001274830">
    <property type="component" value="Unassembled WGS sequence"/>
</dbReference>
<organism evidence="2 3">
    <name type="scientific">Recurvomyces mirabilis</name>
    <dbReference type="NCBI Taxonomy" id="574656"/>
    <lineage>
        <taxon>Eukaryota</taxon>
        <taxon>Fungi</taxon>
        <taxon>Dikarya</taxon>
        <taxon>Ascomycota</taxon>
        <taxon>Pezizomycotina</taxon>
        <taxon>Dothideomycetes</taxon>
        <taxon>Dothideomycetidae</taxon>
        <taxon>Mycosphaerellales</taxon>
        <taxon>Teratosphaeriaceae</taxon>
        <taxon>Recurvomyces</taxon>
    </lineage>
</organism>
<dbReference type="InterPro" id="IPR002347">
    <property type="entry name" value="SDR_fam"/>
</dbReference>
<name>A0AAE0WUF1_9PEZI</name>
<dbReference type="PANTHER" id="PTHR43157">
    <property type="entry name" value="PHOSPHATIDYLINOSITOL-GLYCAN BIOSYNTHESIS CLASS F PROTEIN-RELATED"/>
    <property type="match status" value="1"/>
</dbReference>
<evidence type="ECO:0000313" key="3">
    <source>
        <dbReference type="Proteomes" id="UP001274830"/>
    </source>
</evidence>
<proteinExistence type="predicted"/>
<dbReference type="GO" id="GO:0016491">
    <property type="term" value="F:oxidoreductase activity"/>
    <property type="evidence" value="ECO:0007669"/>
    <property type="project" value="UniProtKB-KW"/>
</dbReference>
<keyword evidence="3" id="KW-1185">Reference proteome</keyword>